<reference evidence="1" key="1">
    <citation type="submission" date="2020-11" db="EMBL/GenBank/DDBJ databases">
        <authorList>
            <person name="Tran Van P."/>
        </authorList>
    </citation>
    <scope>NUCLEOTIDE SEQUENCE</scope>
</reference>
<evidence type="ECO:0000313" key="1">
    <source>
        <dbReference type="EMBL" id="CAD7234642.1"/>
    </source>
</evidence>
<dbReference type="EMBL" id="OB669359">
    <property type="protein sequence ID" value="CAD7234642.1"/>
    <property type="molecule type" value="Genomic_DNA"/>
</dbReference>
<organism evidence="1">
    <name type="scientific">Cyprideis torosa</name>
    <dbReference type="NCBI Taxonomy" id="163714"/>
    <lineage>
        <taxon>Eukaryota</taxon>
        <taxon>Metazoa</taxon>
        <taxon>Ecdysozoa</taxon>
        <taxon>Arthropoda</taxon>
        <taxon>Crustacea</taxon>
        <taxon>Oligostraca</taxon>
        <taxon>Ostracoda</taxon>
        <taxon>Podocopa</taxon>
        <taxon>Podocopida</taxon>
        <taxon>Cytherocopina</taxon>
        <taxon>Cytheroidea</taxon>
        <taxon>Cytherideidae</taxon>
        <taxon>Cyprideis</taxon>
    </lineage>
</organism>
<protein>
    <submittedName>
        <fullName evidence="1">Uncharacterized protein</fullName>
    </submittedName>
</protein>
<dbReference type="PANTHER" id="PTHR10166">
    <property type="entry name" value="VOLTAGE-DEPENDENT CALCIUM CHANNEL SUBUNIT ALPHA-2/DELTA-RELATED"/>
    <property type="match status" value="1"/>
</dbReference>
<sequence>GLGYMTSLTVPVVNRTSDERALLGVVGVDIPMSYLERFLLENRSPLSVMAYAVALNPHGLLVAHPRMKRQPRSEQIPPQLDFFSIEGDSESHHHLRDAMLSGTSGQKAIASHVASGTRYSSPVDLNYFYQPLSVGNFSGKIFFLLALKSVAVAVPDSEMTTLMPDVAAPDPSPMLNLSLDREFTLVLADRGYCGSEDSMEEPRGPETALERLKRMYNNQQCGGDLIRRLSLDLSLIPLLSKKWAEDSGVESGFRVRRLMTNGGMTFTQLRDSDSDR</sequence>
<proteinExistence type="predicted"/>
<gene>
    <name evidence="1" type="ORF">CTOB1V02_LOCUS12458</name>
</gene>
<name>A0A7R8WMP1_9CRUS</name>
<dbReference type="PANTHER" id="PTHR10166:SF37">
    <property type="entry name" value="STOLID, ISOFORM H"/>
    <property type="match status" value="1"/>
</dbReference>
<feature type="non-terminal residue" evidence="1">
    <location>
        <position position="1"/>
    </location>
</feature>
<dbReference type="AlphaFoldDB" id="A0A7R8WMP1"/>
<dbReference type="Gene3D" id="3.30.450.20">
    <property type="entry name" value="PAS domain"/>
    <property type="match status" value="1"/>
</dbReference>
<dbReference type="InterPro" id="IPR051173">
    <property type="entry name" value="Ca_channel_alpha-2/delta"/>
</dbReference>
<feature type="non-terminal residue" evidence="1">
    <location>
        <position position="276"/>
    </location>
</feature>
<dbReference type="OrthoDB" id="8179127at2759"/>
<accession>A0A7R8WMP1</accession>